<sequence length="1213" mass="136463">MFKEVRPEVTAFIEQSRKQRDERRDAKVKALSAVVIQKNWRSFIQRKYAIQSFRLEFDSKFSGVTDTRTIQFIPAVQLLRYIKCLQFKYCPKSDYDRFQLLIRYLVNSVEAGDSNTSYISLALRKPTLVEWIITTKWLFTTILSHMSGVDPSVPSDSRILNVFLSFLLIHTNCSQWSLIQDDKLKPAMNQLASAFLQHLVQRRLFENLNTVLQKGLARHTPSLTKISLTGIFTIAMRPLISEKFPEKLVISFASNILTVPGFILHINSMMNEAYDIIVKERLCSRIILTLYASSEEFDNLLSRLEGSYVLCLIANLIQLSLLETDILASHCTEFCIVLSKFMHYLGTYVGSKKSNLCSWHPILGWFAQSLDNSLQAAMSFVTSQLRLLWNGRMVRLLFADLYAQAELSLPEGSGGGGGGGPDGNSSTTTAGHPPGASSSSSAVLGPGAPSKAEKLAVAGLLPPQSRLMMTTGGSGSGSSGGRLSNSDVDGYAHRVRHGLSNFLRQITNSSTYRNRFKNSKKERMNNYIPNLSTTRSDCPGPSDLPKSLKAVCMLYCFTSGSLKEIRSAILAGLSLGDLLPRMWRLISCCGSVRDWANVIMNSQSVYYLEPHESHLMQIFAAATSNLLSILDDAELFELKKSFTVDELCSMGSFFNHLIYESVIMVPDPNQLKLWSASSKTIDNNHNNKLNKPNLSSSGGGGMPANNNKAAATASAQSTIDCCTSSTMPNLFTICLRLLSVIYERDSRHPFTPDDFWLISNLKVSAFLSDLRKPKPHATFLLKHIPHIIPHKERVILFRDFVREDKASLGIHTRTNWLTDDGPVGAVITVHRNRIVEDGYQQLANLTSPQLRMKIRVQFVNEMGLDEVGIDLDGVFKEFLEETLRRVFDPSLNLFRVTNDQRLYPSPTSHLQESHLQLFEFLGKMLAKAIYESIVVDVPFANFFLTQLLGREKAGCYSFLDELATLDRELYKSLSYIKHYDGDVSDLEFTYSYAEDCLGQVIIHDLCPGGRQISVTNDVKISYVHSVAHFRMYKQIRSQTASFIRGFYSILNPDWLAMFSPPELQTLISGDCGSMDIDDLKQHTRYSGGFHSNHRVIRWLWDILRRDFDDRERSLFLKFVTSCSRPPLLGFANLEPPFCIRCVHYTNEDQDVGDTLGSVLKGFLGVVGRREEVSRLPTASTCFNLLKLPNYSSRSALKEKLRYAINSHAGFELS</sequence>
<reference evidence="8" key="1">
    <citation type="submission" date="2022-06" db="EMBL/GenBank/DDBJ databases">
        <authorList>
            <person name="Berger JAMES D."/>
            <person name="Berger JAMES D."/>
        </authorList>
    </citation>
    <scope>NUCLEOTIDE SEQUENCE [LARGE SCALE GENOMIC DNA]</scope>
</reference>
<dbReference type="InterPro" id="IPR035983">
    <property type="entry name" value="Hect_E3_ubiquitin_ligase"/>
</dbReference>
<dbReference type="PANTHER" id="PTHR45700">
    <property type="entry name" value="UBIQUITIN-PROTEIN LIGASE E3C"/>
    <property type="match status" value="1"/>
</dbReference>
<dbReference type="GO" id="GO:0006511">
    <property type="term" value="P:ubiquitin-dependent protein catabolic process"/>
    <property type="evidence" value="ECO:0007669"/>
    <property type="project" value="TreeGrafter"/>
</dbReference>
<reference evidence="9" key="2">
    <citation type="submission" date="2023-11" db="UniProtKB">
        <authorList>
            <consortium name="WormBaseParasite"/>
        </authorList>
    </citation>
    <scope>IDENTIFICATION</scope>
</reference>
<feature type="region of interest" description="Disordered" evidence="6">
    <location>
        <begin position="412"/>
        <end position="448"/>
    </location>
</feature>
<proteinExistence type="predicted"/>
<keyword evidence="8" id="KW-1185">Reference proteome</keyword>
<dbReference type="FunFam" id="3.30.2410.10:FF:000011">
    <property type="entry name" value="Putative Ubiquitin-protein ligase E3C"/>
    <property type="match status" value="1"/>
</dbReference>
<feature type="active site" description="Glycyl thioester intermediate" evidence="5">
    <location>
        <position position="1181"/>
    </location>
</feature>
<feature type="domain" description="HECT" evidence="7">
    <location>
        <begin position="846"/>
        <end position="1213"/>
    </location>
</feature>
<dbReference type="Pfam" id="PF00632">
    <property type="entry name" value="HECT"/>
    <property type="match status" value="1"/>
</dbReference>
<evidence type="ECO:0000256" key="5">
    <source>
        <dbReference type="PROSITE-ProRule" id="PRU00104"/>
    </source>
</evidence>
<dbReference type="Gene3D" id="3.30.2410.10">
    <property type="entry name" value="Hect, E3 ligase catalytic domain"/>
    <property type="match status" value="1"/>
</dbReference>
<feature type="region of interest" description="Disordered" evidence="6">
    <location>
        <begin position="684"/>
        <end position="703"/>
    </location>
</feature>
<dbReference type="InterPro" id="IPR044611">
    <property type="entry name" value="E3A/B/C-like"/>
</dbReference>
<feature type="compositionally biased region" description="Low complexity" evidence="6">
    <location>
        <begin position="430"/>
        <end position="448"/>
    </location>
</feature>
<dbReference type="PANTHER" id="PTHR45700:SF3">
    <property type="entry name" value="UBIQUITIN-PROTEIN LIGASE E3B"/>
    <property type="match status" value="1"/>
</dbReference>
<dbReference type="Proteomes" id="UP000050795">
    <property type="component" value="Unassembled WGS sequence"/>
</dbReference>
<comment type="catalytic activity">
    <reaction evidence="1">
        <text>S-ubiquitinyl-[E2 ubiquitin-conjugating enzyme]-L-cysteine + [acceptor protein]-L-lysine = [E2 ubiquitin-conjugating enzyme]-L-cysteine + N(6)-ubiquitinyl-[acceptor protein]-L-lysine.</text>
        <dbReference type="EC" id="2.3.2.26"/>
    </reaction>
</comment>
<dbReference type="WBParaSite" id="TREG1_107860.1">
    <property type="protein sequence ID" value="TREG1_107860.1"/>
    <property type="gene ID" value="TREG1_107860"/>
</dbReference>
<dbReference type="PROSITE" id="PS50237">
    <property type="entry name" value="HECT"/>
    <property type="match status" value="1"/>
</dbReference>
<keyword evidence="4 5" id="KW-0833">Ubl conjugation pathway</keyword>
<evidence type="ECO:0000256" key="1">
    <source>
        <dbReference type="ARBA" id="ARBA00000885"/>
    </source>
</evidence>
<dbReference type="SMART" id="SM00119">
    <property type="entry name" value="HECTc"/>
    <property type="match status" value="1"/>
</dbReference>
<evidence type="ECO:0000256" key="2">
    <source>
        <dbReference type="ARBA" id="ARBA00012485"/>
    </source>
</evidence>
<evidence type="ECO:0000259" key="7">
    <source>
        <dbReference type="PROSITE" id="PS50237"/>
    </source>
</evidence>
<evidence type="ECO:0000256" key="6">
    <source>
        <dbReference type="SAM" id="MobiDB-lite"/>
    </source>
</evidence>
<feature type="compositionally biased region" description="Gly residues" evidence="6">
    <location>
        <begin position="412"/>
        <end position="422"/>
    </location>
</feature>
<dbReference type="CDD" id="cd00078">
    <property type="entry name" value="HECTc"/>
    <property type="match status" value="1"/>
</dbReference>
<name>A0AA85ISM5_TRIRE</name>
<evidence type="ECO:0000256" key="4">
    <source>
        <dbReference type="ARBA" id="ARBA00022786"/>
    </source>
</evidence>
<dbReference type="SUPFAM" id="SSF56204">
    <property type="entry name" value="Hect, E3 ligase catalytic domain"/>
    <property type="match status" value="1"/>
</dbReference>
<evidence type="ECO:0000313" key="9">
    <source>
        <dbReference type="WBParaSite" id="TREG1_107860.1"/>
    </source>
</evidence>
<dbReference type="Gene3D" id="3.30.2160.10">
    <property type="entry name" value="Hect, E3 ligase catalytic domain"/>
    <property type="match status" value="1"/>
</dbReference>
<dbReference type="GO" id="GO:0061630">
    <property type="term" value="F:ubiquitin protein ligase activity"/>
    <property type="evidence" value="ECO:0007669"/>
    <property type="project" value="UniProtKB-EC"/>
</dbReference>
<evidence type="ECO:0000313" key="8">
    <source>
        <dbReference type="Proteomes" id="UP000050795"/>
    </source>
</evidence>
<dbReference type="InterPro" id="IPR000569">
    <property type="entry name" value="HECT_dom"/>
</dbReference>
<dbReference type="EC" id="2.3.2.26" evidence="2"/>
<protein>
    <recommendedName>
        <fullName evidence="2">HECT-type E3 ubiquitin transferase</fullName>
        <ecNumber evidence="2">2.3.2.26</ecNumber>
    </recommendedName>
</protein>
<feature type="compositionally biased region" description="Low complexity" evidence="6">
    <location>
        <begin position="684"/>
        <end position="696"/>
    </location>
</feature>
<keyword evidence="3" id="KW-0808">Transferase</keyword>
<dbReference type="FunFam" id="3.30.2160.10:FF:000002">
    <property type="entry name" value="Putative Ubiquitin-protein ligase E3C"/>
    <property type="match status" value="1"/>
</dbReference>
<dbReference type="GO" id="GO:0000209">
    <property type="term" value="P:protein polyubiquitination"/>
    <property type="evidence" value="ECO:0007669"/>
    <property type="project" value="InterPro"/>
</dbReference>
<accession>A0AA85ISM5</accession>
<evidence type="ECO:0000256" key="3">
    <source>
        <dbReference type="ARBA" id="ARBA00022679"/>
    </source>
</evidence>
<organism evidence="8 9">
    <name type="scientific">Trichobilharzia regenti</name>
    <name type="common">Nasal bird schistosome</name>
    <dbReference type="NCBI Taxonomy" id="157069"/>
    <lineage>
        <taxon>Eukaryota</taxon>
        <taxon>Metazoa</taxon>
        <taxon>Spiralia</taxon>
        <taxon>Lophotrochozoa</taxon>
        <taxon>Platyhelminthes</taxon>
        <taxon>Trematoda</taxon>
        <taxon>Digenea</taxon>
        <taxon>Strigeidida</taxon>
        <taxon>Schistosomatoidea</taxon>
        <taxon>Schistosomatidae</taxon>
        <taxon>Trichobilharzia</taxon>
    </lineage>
</organism>
<dbReference type="AlphaFoldDB" id="A0AA85ISM5"/>
<dbReference type="Gene3D" id="3.90.1750.10">
    <property type="entry name" value="Hect, E3 ligase catalytic domains"/>
    <property type="match status" value="1"/>
</dbReference>